<evidence type="ECO:0000313" key="3">
    <source>
        <dbReference type="Proteomes" id="UP000414233"/>
    </source>
</evidence>
<feature type="compositionally biased region" description="Polar residues" evidence="1">
    <location>
        <begin position="865"/>
        <end position="875"/>
    </location>
</feature>
<feature type="region of interest" description="Disordered" evidence="1">
    <location>
        <begin position="849"/>
        <end position="886"/>
    </location>
</feature>
<sequence length="1345" mass="148069">MTHFAHSSRFRQHHAAPPRHTLDDVASHQRRLARTSGRQPAYVPPRTMPRLSHDLQRCVSVLHPERAVASPAPHRRTTSQNLMVLLAVSLATQAVAAPMRPSRSPVGAGNGSGIGPVPAQRLRRSLSAATTSLTRDWTDAGFNLTRIAAAFNAARPFVLAGLVDGNDMARRVVALECQLPVPSSAVSPFTEAPDGSPAPQGENSTRHCNSTEGQADATAILAGQLVASPTIEEMIARFDRETGAAKIDIDRVREKHASPLDILRATCFRHGRAISPLVDARYRRPPDPGDEALDLLDEAASVDYRSYPSVYPHDAQSFGEVREVFVERLGRWLDDLHIGTWLIPESANGAPLWFDRIALRGALGETVASLAAAFCDDTQRMQALRDHGAREGIALHLSSPPDTDHCRTRIADLMRARLTELGESTRFPFGTPIQSMATTILRLGAMHGLNAPEIRNTADVLRQFAALEAAWQTNATYPIDPRYVAAAHLGISSASDTGMAAPASTTPAPTPNATLPSGTATTLASGPPSRFAEAVDAGRFAERLLAYQALPVWRRSAAVEHILIERLGFSRAQLSDTLYGDHTFESARRFRRVIRLPGTPAAHFDLAVQHREVMPRLYTSQGTPAVTAGVTDVRPADELLDKAERGFTRKLNGVARAKAREMLLLRQLPDSDDAVNALASAILRRRATYPRDSIAERIRGAIEIIDPLTISQPVRHVVDAIAEGDVQSLMEMLPFVVPAYDVEEGLRTRDFARAKNGALRFSIDAVLVWAGGMAERAAARSMRIALEEMRMAPIERRNAVMLHTLAGESPNIADDTVAETAFNTFDVQGTLTTLPADRLSVDPYELLETEASRTPRVQAQDPGEGTSSTLRSYSLTGHGPSLRPNSVLFDEASTSIDRASEMSAPPDSTLQSVTRYLQEHRRNAVSDTITKLADRLQCCEPKSHQPPRLDEWLHASTPEGQAAIDRLQSMVNDSPTLAILTRDAGAAAIRAQRPWNIVITHEGLPKVWPDLRQIRLLADNVPIDAHYETVSGQHTFTHESAALHEFLHAVLELPDASSPGHRGAVVYFTDLIAYELNWLIGERVMYRDGGATATANRLRHAAKLRMHREDAALDQQVKRALRPPRPSHILGTPAQERVAIRDGTALRNVMRYVFPTDTDFTNVRTLEFEIDSVSRRSNVRSLLRGVLRKLERSSAVMGALYQLWKESNADSRWVIRVIGSSAMPPGSFGMRGKPWHIDYPTHVISMHFEPVRYLSASGPRVMTTEHRMVGMLTEFFADAVLYQRVGDPYTERDLLVLIENEARRPAPDNARVAVALDPDPDVLWPYTTRARRAAEDEDRYLKSLA</sequence>
<organism evidence="2 3">
    <name type="scientific">Pandoraea terrae</name>
    <dbReference type="NCBI Taxonomy" id="1537710"/>
    <lineage>
        <taxon>Bacteria</taxon>
        <taxon>Pseudomonadati</taxon>
        <taxon>Pseudomonadota</taxon>
        <taxon>Betaproteobacteria</taxon>
        <taxon>Burkholderiales</taxon>
        <taxon>Burkholderiaceae</taxon>
        <taxon>Pandoraea</taxon>
    </lineage>
</organism>
<name>A0A5E4T6F9_9BURK</name>
<dbReference type="Proteomes" id="UP000414233">
    <property type="component" value="Unassembled WGS sequence"/>
</dbReference>
<feature type="region of interest" description="Disordered" evidence="1">
    <location>
        <begin position="496"/>
        <end position="527"/>
    </location>
</feature>
<proteinExistence type="predicted"/>
<evidence type="ECO:0000256" key="1">
    <source>
        <dbReference type="SAM" id="MobiDB-lite"/>
    </source>
</evidence>
<evidence type="ECO:0000313" key="2">
    <source>
        <dbReference type="EMBL" id="VVD83437.1"/>
    </source>
</evidence>
<keyword evidence="3" id="KW-1185">Reference proteome</keyword>
<feature type="region of interest" description="Disordered" evidence="1">
    <location>
        <begin position="1"/>
        <end position="50"/>
    </location>
</feature>
<gene>
    <name evidence="2" type="ORF">PTE30175_01173</name>
</gene>
<feature type="compositionally biased region" description="Basic residues" evidence="1">
    <location>
        <begin position="1"/>
        <end position="17"/>
    </location>
</feature>
<dbReference type="RefSeq" id="WP_150696127.1">
    <property type="nucleotide sequence ID" value="NZ_CABPRZ010000004.1"/>
</dbReference>
<feature type="compositionally biased region" description="Low complexity" evidence="1">
    <location>
        <begin position="497"/>
        <end position="516"/>
    </location>
</feature>
<protein>
    <submittedName>
        <fullName evidence="2">Uncharacterized protein</fullName>
    </submittedName>
</protein>
<feature type="compositionally biased region" description="Polar residues" evidence="1">
    <location>
        <begin position="201"/>
        <end position="212"/>
    </location>
</feature>
<dbReference type="OrthoDB" id="8940880at2"/>
<accession>A0A5E4T6F9</accession>
<reference evidence="2 3" key="1">
    <citation type="submission" date="2019-08" db="EMBL/GenBank/DDBJ databases">
        <authorList>
            <person name="Peeters C."/>
        </authorList>
    </citation>
    <scope>NUCLEOTIDE SEQUENCE [LARGE SCALE GENOMIC DNA]</scope>
    <source>
        <strain evidence="2 3">LMG 30175</strain>
    </source>
</reference>
<feature type="region of interest" description="Disordered" evidence="1">
    <location>
        <begin position="184"/>
        <end position="212"/>
    </location>
</feature>
<dbReference type="EMBL" id="CABPRZ010000004">
    <property type="protein sequence ID" value="VVD83437.1"/>
    <property type="molecule type" value="Genomic_DNA"/>
</dbReference>